<dbReference type="InterPro" id="IPR027417">
    <property type="entry name" value="P-loop_NTPase"/>
</dbReference>
<evidence type="ECO:0000313" key="4">
    <source>
        <dbReference type="Proteomes" id="UP000464262"/>
    </source>
</evidence>
<feature type="domain" description="SPOR" evidence="2">
    <location>
        <begin position="400"/>
        <end position="478"/>
    </location>
</feature>
<dbReference type="InterPro" id="IPR007730">
    <property type="entry name" value="SPOR-like_dom"/>
</dbReference>
<keyword evidence="1" id="KW-1133">Transmembrane helix</keyword>
<dbReference type="PROSITE" id="PS51724">
    <property type="entry name" value="SPOR"/>
    <property type="match status" value="1"/>
</dbReference>
<dbReference type="Pfam" id="PF05036">
    <property type="entry name" value="SPOR"/>
    <property type="match status" value="1"/>
</dbReference>
<gene>
    <name evidence="3" type="ORF">GT360_13285</name>
</gene>
<organism evidence="3 4">
    <name type="scientific">Vibrio astriarenae</name>
    <dbReference type="NCBI Taxonomy" id="1481923"/>
    <lineage>
        <taxon>Bacteria</taxon>
        <taxon>Pseudomonadati</taxon>
        <taxon>Pseudomonadota</taxon>
        <taxon>Gammaproteobacteria</taxon>
        <taxon>Vibrionales</taxon>
        <taxon>Vibrionaceae</taxon>
        <taxon>Vibrio</taxon>
    </lineage>
</organism>
<feature type="transmembrane region" description="Helical" evidence="1">
    <location>
        <begin position="229"/>
        <end position="254"/>
    </location>
</feature>
<dbReference type="Gene3D" id="3.30.70.1070">
    <property type="entry name" value="Sporulation related repeat"/>
    <property type="match status" value="1"/>
</dbReference>
<evidence type="ECO:0000256" key="1">
    <source>
        <dbReference type="SAM" id="Phobius"/>
    </source>
</evidence>
<evidence type="ECO:0000313" key="3">
    <source>
        <dbReference type="EMBL" id="QIA64402.1"/>
    </source>
</evidence>
<dbReference type="KEGG" id="vas:GT360_13285"/>
<proteinExistence type="predicted"/>
<name>A0A7Z2T588_9VIBR</name>
<accession>A0A7Z2T588</accession>
<dbReference type="PANTHER" id="PTHR35894:SF7">
    <property type="entry name" value="GENERAL SECRETION PATHWAY PROTEIN A-RELATED"/>
    <property type="match status" value="1"/>
</dbReference>
<dbReference type="Pfam" id="PF13401">
    <property type="entry name" value="AAA_22"/>
    <property type="match status" value="1"/>
</dbReference>
<dbReference type="EMBL" id="CP047475">
    <property type="protein sequence ID" value="QIA64402.1"/>
    <property type="molecule type" value="Genomic_DNA"/>
</dbReference>
<protein>
    <submittedName>
        <fullName evidence="3">AAA family ATPase</fullName>
    </submittedName>
</protein>
<dbReference type="InterPro" id="IPR052026">
    <property type="entry name" value="ExeA_AAA_ATPase_DNA-bind"/>
</dbReference>
<dbReference type="Gene3D" id="3.40.50.300">
    <property type="entry name" value="P-loop containing nucleotide triphosphate hydrolases"/>
    <property type="match status" value="1"/>
</dbReference>
<dbReference type="InterPro" id="IPR049945">
    <property type="entry name" value="AAA_22"/>
</dbReference>
<dbReference type="RefSeq" id="WP_164649308.1">
    <property type="nucleotide sequence ID" value="NZ_CP047475.1"/>
</dbReference>
<dbReference type="PANTHER" id="PTHR35894">
    <property type="entry name" value="GENERAL SECRETION PATHWAY PROTEIN A-RELATED"/>
    <property type="match status" value="1"/>
</dbReference>
<dbReference type="AlphaFoldDB" id="A0A7Z2T588"/>
<dbReference type="Proteomes" id="UP000464262">
    <property type="component" value="Chromosome 1"/>
</dbReference>
<dbReference type="GO" id="GO:0016887">
    <property type="term" value="F:ATP hydrolysis activity"/>
    <property type="evidence" value="ECO:0007669"/>
    <property type="project" value="InterPro"/>
</dbReference>
<dbReference type="InterPro" id="IPR036680">
    <property type="entry name" value="SPOR-like_sf"/>
</dbReference>
<keyword evidence="4" id="KW-1185">Reference proteome</keyword>
<evidence type="ECO:0000259" key="2">
    <source>
        <dbReference type="PROSITE" id="PS51724"/>
    </source>
</evidence>
<keyword evidence="1" id="KW-0812">Transmembrane</keyword>
<dbReference type="GO" id="GO:0042834">
    <property type="term" value="F:peptidoglycan binding"/>
    <property type="evidence" value="ECO:0007669"/>
    <property type="project" value="InterPro"/>
</dbReference>
<dbReference type="SUPFAM" id="SSF52540">
    <property type="entry name" value="P-loop containing nucleoside triphosphate hydrolases"/>
    <property type="match status" value="1"/>
</dbReference>
<keyword evidence="1" id="KW-0472">Membrane</keyword>
<reference evidence="3 4" key="1">
    <citation type="submission" date="2020-01" db="EMBL/GenBank/DDBJ databases">
        <title>Whole genome and functional gene identification of agarase of Vibrio HN897.</title>
        <authorList>
            <person name="Liu Y."/>
            <person name="Zhao Z."/>
        </authorList>
    </citation>
    <scope>NUCLEOTIDE SEQUENCE [LARGE SCALE GENOMIC DNA]</scope>
    <source>
        <strain evidence="3 4">HN897</strain>
    </source>
</reference>
<sequence>MRDSRVLELDSQRELLERLSLLTRFGSNLVVVGGTPGSGKSWLAQRFLETWSQEKNQALLLCHPNQTEDQRRASLMEQWFPKKGFYTNTSLTDNLEQILDGESCDLILVIDDAHLLSEQLLSELWLLCVAANQCSHWSVNVVLMVHNNSVNPLLKRLSYGQELKPIELDIDLLSDSEAERFFEYLVMRYVEPDMEKQVRQSFEKVTRYPGEIMALAEQKKEKRVIVRSIVGSPLNLALIVLLFLALIAGGYWWLGQQNSPDDSRARIESLVEQTVIPTLPESSAVTSNTGSISDPTFSEAVDDSASLTPEVTDSTATVGIDDSERRVVITSDVVDALLDETATAEPIPELQELEETVIQEVVPEETSIATPDLAPVEPEVVEQPPQTQINFSFAREELLAYSPRSYTLQLAALNSLEEVQQFIDAYPVEGEVRIYPTLRNDVNWFIVTFENYPTIQAARDAVSSLPNDVQQLSPWAKAMAQVHREIESTN</sequence>